<accession>A0A166D1B5</accession>
<name>A0A166D1B5_9EURY</name>
<evidence type="ECO:0000256" key="1">
    <source>
        <dbReference type="SAM" id="MobiDB-lite"/>
    </source>
</evidence>
<protein>
    <submittedName>
        <fullName evidence="2">Uncharacterized protein</fullName>
    </submittedName>
</protein>
<keyword evidence="3" id="KW-1185">Reference proteome</keyword>
<evidence type="ECO:0000313" key="2">
    <source>
        <dbReference type="EMBL" id="KZX15101.1"/>
    </source>
</evidence>
<dbReference type="Proteomes" id="UP000077275">
    <property type="component" value="Unassembled WGS sequence"/>
</dbReference>
<organism evidence="2 3">
    <name type="scientific">Methanobrevibacter cuticularis</name>
    <dbReference type="NCBI Taxonomy" id="47311"/>
    <lineage>
        <taxon>Archaea</taxon>
        <taxon>Methanobacteriati</taxon>
        <taxon>Methanobacteriota</taxon>
        <taxon>Methanomada group</taxon>
        <taxon>Methanobacteria</taxon>
        <taxon>Methanobacteriales</taxon>
        <taxon>Methanobacteriaceae</taxon>
        <taxon>Methanobrevibacter</taxon>
    </lineage>
</organism>
<feature type="region of interest" description="Disordered" evidence="1">
    <location>
        <begin position="17"/>
        <end position="39"/>
    </location>
</feature>
<sequence>MVKLNALAIDGTTITKKNTHIHQQPQKTLNKQIPTLNKK</sequence>
<evidence type="ECO:0000313" key="3">
    <source>
        <dbReference type="Proteomes" id="UP000077275"/>
    </source>
</evidence>
<dbReference type="EMBL" id="LWMW01000130">
    <property type="protein sequence ID" value="KZX15101.1"/>
    <property type="molecule type" value="Genomic_DNA"/>
</dbReference>
<proteinExistence type="predicted"/>
<gene>
    <name evidence="2" type="ORF">MBCUT_17240</name>
</gene>
<comment type="caution">
    <text evidence="2">The sequence shown here is derived from an EMBL/GenBank/DDBJ whole genome shotgun (WGS) entry which is preliminary data.</text>
</comment>
<dbReference type="AlphaFoldDB" id="A0A166D1B5"/>
<reference evidence="2 3" key="1">
    <citation type="submission" date="2016-04" db="EMBL/GenBank/DDBJ databases">
        <title>Genome sequence of Methanobrevibacter cuticularis DSM 11139.</title>
        <authorList>
            <person name="Poehlein A."/>
            <person name="Seedorf H."/>
            <person name="Daniel R."/>
        </authorList>
    </citation>
    <scope>NUCLEOTIDE SEQUENCE [LARGE SCALE GENOMIC DNA]</scope>
    <source>
        <strain evidence="2 3">DSM 11139</strain>
    </source>
</reference>
<dbReference type="PATRIC" id="fig|47311.3.peg.1871"/>